<keyword evidence="10" id="KW-1185">Reference proteome</keyword>
<name>A0AAN9L0P5_CANGL</name>
<keyword evidence="5" id="KW-0963">Cytoplasm</keyword>
<keyword evidence="7" id="KW-0175">Coiled coil</keyword>
<protein>
    <recommendedName>
        <fullName evidence="4">RAB6-interacting golgin</fullName>
    </recommendedName>
</protein>
<dbReference type="InterPro" id="IPR007033">
    <property type="entry name" value="GORAB"/>
</dbReference>
<organism evidence="9 10">
    <name type="scientific">Canavalia gladiata</name>
    <name type="common">Sword bean</name>
    <name type="synonym">Dolichos gladiatus</name>
    <dbReference type="NCBI Taxonomy" id="3824"/>
    <lineage>
        <taxon>Eukaryota</taxon>
        <taxon>Viridiplantae</taxon>
        <taxon>Streptophyta</taxon>
        <taxon>Embryophyta</taxon>
        <taxon>Tracheophyta</taxon>
        <taxon>Spermatophyta</taxon>
        <taxon>Magnoliopsida</taxon>
        <taxon>eudicotyledons</taxon>
        <taxon>Gunneridae</taxon>
        <taxon>Pentapetalae</taxon>
        <taxon>rosids</taxon>
        <taxon>fabids</taxon>
        <taxon>Fabales</taxon>
        <taxon>Fabaceae</taxon>
        <taxon>Papilionoideae</taxon>
        <taxon>50 kb inversion clade</taxon>
        <taxon>NPAAA clade</taxon>
        <taxon>indigoferoid/millettioid clade</taxon>
        <taxon>Phaseoleae</taxon>
        <taxon>Canavalia</taxon>
    </lineage>
</organism>
<evidence type="ECO:0000313" key="9">
    <source>
        <dbReference type="EMBL" id="KAK7324878.1"/>
    </source>
</evidence>
<dbReference type="GO" id="GO:0005794">
    <property type="term" value="C:Golgi apparatus"/>
    <property type="evidence" value="ECO:0007669"/>
    <property type="project" value="UniProtKB-SubCell"/>
</dbReference>
<dbReference type="PANTHER" id="PTHR21470">
    <property type="entry name" value="RAB6-INTERACTING PROTEIN GORAB"/>
    <property type="match status" value="1"/>
</dbReference>
<evidence type="ECO:0000256" key="4">
    <source>
        <dbReference type="ARBA" id="ARBA00014130"/>
    </source>
</evidence>
<evidence type="ECO:0000256" key="3">
    <source>
        <dbReference type="ARBA" id="ARBA00005599"/>
    </source>
</evidence>
<dbReference type="EMBL" id="JAYMYQ010000006">
    <property type="protein sequence ID" value="KAK7324878.1"/>
    <property type="molecule type" value="Genomic_DNA"/>
</dbReference>
<evidence type="ECO:0000256" key="6">
    <source>
        <dbReference type="ARBA" id="ARBA00023034"/>
    </source>
</evidence>
<keyword evidence="6" id="KW-0333">Golgi apparatus</keyword>
<evidence type="ECO:0000256" key="7">
    <source>
        <dbReference type="ARBA" id="ARBA00023054"/>
    </source>
</evidence>
<reference evidence="9 10" key="1">
    <citation type="submission" date="2024-01" db="EMBL/GenBank/DDBJ databases">
        <title>The genomes of 5 underutilized Papilionoideae crops provide insights into root nodulation and disease resistanc.</title>
        <authorList>
            <person name="Jiang F."/>
        </authorList>
    </citation>
    <scope>NUCLEOTIDE SEQUENCE [LARGE SCALE GENOMIC DNA]</scope>
    <source>
        <strain evidence="9">LVBAO_FW01</strain>
        <tissue evidence="9">Leaves</tissue>
    </source>
</reference>
<comment type="caution">
    <text evidence="9">The sequence shown here is derived from an EMBL/GenBank/DDBJ whole genome shotgun (WGS) entry which is preliminary data.</text>
</comment>
<evidence type="ECO:0000256" key="1">
    <source>
        <dbReference type="ARBA" id="ARBA00004496"/>
    </source>
</evidence>
<comment type="subcellular location">
    <subcellularLocation>
        <location evidence="1">Cytoplasm</location>
    </subcellularLocation>
    <subcellularLocation>
        <location evidence="2">Golgi apparatus</location>
    </subcellularLocation>
</comment>
<feature type="compositionally biased region" description="Polar residues" evidence="8">
    <location>
        <begin position="10"/>
        <end position="29"/>
    </location>
</feature>
<dbReference type="PANTHER" id="PTHR21470:SF2">
    <property type="entry name" value="RAB6-INTERACTING GOLGIN"/>
    <property type="match status" value="1"/>
</dbReference>
<evidence type="ECO:0000256" key="2">
    <source>
        <dbReference type="ARBA" id="ARBA00004555"/>
    </source>
</evidence>
<gene>
    <name evidence="9" type="ORF">VNO77_28779</name>
</gene>
<sequence length="173" mass="20400">MATPKHSYEQHQPNVQQVKNSGIISCSQSPRRDDKEQEMSRSALVAMFRVKEEEIERRKMEVRDKVHAHLGRVEKETKRLAEIKEELEGLTDPMRREIAIVRKKIDTVNKELKPLGQTCQRKEREYTEALEVFNEKNREKAQLVTKLVELVTESERLRIKKLEELSKNIDTLH</sequence>
<accession>A0AAN9L0P5</accession>
<evidence type="ECO:0000313" key="10">
    <source>
        <dbReference type="Proteomes" id="UP001367508"/>
    </source>
</evidence>
<dbReference type="AlphaFoldDB" id="A0AAN9L0P5"/>
<feature type="compositionally biased region" description="Basic and acidic residues" evidence="8">
    <location>
        <begin position="30"/>
        <end position="39"/>
    </location>
</feature>
<dbReference type="Pfam" id="PF04949">
    <property type="entry name" value="Transcrip_act"/>
    <property type="match status" value="1"/>
</dbReference>
<evidence type="ECO:0000256" key="8">
    <source>
        <dbReference type="SAM" id="MobiDB-lite"/>
    </source>
</evidence>
<dbReference type="Proteomes" id="UP001367508">
    <property type="component" value="Unassembled WGS sequence"/>
</dbReference>
<comment type="similarity">
    <text evidence="3">Belongs to the GORAB family.</text>
</comment>
<evidence type="ECO:0000256" key="5">
    <source>
        <dbReference type="ARBA" id="ARBA00022490"/>
    </source>
</evidence>
<proteinExistence type="inferred from homology"/>
<feature type="region of interest" description="Disordered" evidence="8">
    <location>
        <begin position="1"/>
        <end position="39"/>
    </location>
</feature>